<dbReference type="SMART" id="SM00267">
    <property type="entry name" value="GGDEF"/>
    <property type="match status" value="1"/>
</dbReference>
<dbReference type="AlphaFoldDB" id="A0A6V8LMQ0"/>
<dbReference type="PANTHER" id="PTHR45138">
    <property type="entry name" value="REGULATORY COMPONENTS OF SENSORY TRANSDUCTION SYSTEM"/>
    <property type="match status" value="1"/>
</dbReference>
<dbReference type="RefSeq" id="WP_173080245.1">
    <property type="nucleotide sequence ID" value="NZ_BLTE01000001.1"/>
</dbReference>
<dbReference type="PANTHER" id="PTHR45138:SF9">
    <property type="entry name" value="DIGUANYLATE CYCLASE DGCM-RELATED"/>
    <property type="match status" value="1"/>
</dbReference>
<sequence length="389" mass="43150">MAARRSKPAKGDAPAVCARALLKGEASREELARGLAALADAHGELVRRFEKTLRISDTYQLQIREMASNMERMAAKVRHLQELTLPICVQCRKIRLDDDYWRQIETFLRDNVDTLFAQALCPECVQAGHDALRAGSESRPSFGTPAPVGAKPPARLTPAEEETVREMRALAAKAAASDPEQGERLERFAQLHAKLARRFAKTVSISDSYQSQLKDLSLRLELLARTDVLTGLVNRWEMTHRLDVEYARMMRRGVPFSIALGDLDTFKRINDSRGHAAGDHVLRSVAGAMRANLRAEDLCARWGGEEFMLLFSDTPQEDALAAAGKILDVVRGLEPEWEGSKIKVTISFGVVQLRPGMSLDTAFRLADDALYEAKRQGRDRVVAASGESL</sequence>
<keyword evidence="6" id="KW-1185">Reference proteome</keyword>
<dbReference type="FunFam" id="3.30.70.270:FF:000001">
    <property type="entry name" value="Diguanylate cyclase domain protein"/>
    <property type="match status" value="1"/>
</dbReference>
<keyword evidence="5" id="KW-0548">Nucleotidyltransferase</keyword>
<dbReference type="CDD" id="cd01949">
    <property type="entry name" value="GGDEF"/>
    <property type="match status" value="1"/>
</dbReference>
<name>A0A6V8LMQ0_9BACT</name>
<evidence type="ECO:0000313" key="5">
    <source>
        <dbReference type="EMBL" id="GFK92270.1"/>
    </source>
</evidence>
<dbReference type="GO" id="GO:0005886">
    <property type="term" value="C:plasma membrane"/>
    <property type="evidence" value="ECO:0007669"/>
    <property type="project" value="TreeGrafter"/>
</dbReference>
<dbReference type="GO" id="GO:0052621">
    <property type="term" value="F:diguanylate cyclase activity"/>
    <property type="evidence" value="ECO:0007669"/>
    <property type="project" value="UniProtKB-EC"/>
</dbReference>
<dbReference type="InterPro" id="IPR000160">
    <property type="entry name" value="GGDEF_dom"/>
</dbReference>
<evidence type="ECO:0000256" key="1">
    <source>
        <dbReference type="ARBA" id="ARBA00012528"/>
    </source>
</evidence>
<protein>
    <recommendedName>
        <fullName evidence="1">diguanylate cyclase</fullName>
        <ecNumber evidence="1">2.7.7.65</ecNumber>
    </recommendedName>
</protein>
<reference evidence="5 6" key="1">
    <citation type="submission" date="2020-04" db="EMBL/GenBank/DDBJ databases">
        <authorList>
            <consortium name="Desulfovibrio sp. FSS-1 genome sequencing consortium"/>
            <person name="Shimoshige H."/>
            <person name="Kobayashi H."/>
            <person name="Maekawa T."/>
        </authorList>
    </citation>
    <scope>NUCLEOTIDE SEQUENCE [LARGE SCALE GENOMIC DNA]</scope>
    <source>
        <strain evidence="5 6">SIID29052-01</strain>
    </source>
</reference>
<gene>
    <name evidence="5" type="primary">ydaM_1</name>
    <name evidence="5" type="ORF">NNJEOMEG_00092</name>
</gene>
<dbReference type="InterPro" id="IPR043128">
    <property type="entry name" value="Rev_trsase/Diguanyl_cyclase"/>
</dbReference>
<keyword evidence="5" id="KW-0808">Transferase</keyword>
<dbReference type="GO" id="GO:0043709">
    <property type="term" value="P:cell adhesion involved in single-species biofilm formation"/>
    <property type="evidence" value="ECO:0007669"/>
    <property type="project" value="TreeGrafter"/>
</dbReference>
<accession>A0A6V8LMQ0</accession>
<proteinExistence type="predicted"/>
<dbReference type="Gene3D" id="3.30.70.270">
    <property type="match status" value="1"/>
</dbReference>
<dbReference type="InterPro" id="IPR029787">
    <property type="entry name" value="Nucleotide_cyclase"/>
</dbReference>
<dbReference type="NCBIfam" id="TIGR00254">
    <property type="entry name" value="GGDEF"/>
    <property type="match status" value="1"/>
</dbReference>
<evidence type="ECO:0000256" key="3">
    <source>
        <dbReference type="SAM" id="MobiDB-lite"/>
    </source>
</evidence>
<evidence type="ECO:0000256" key="2">
    <source>
        <dbReference type="ARBA" id="ARBA00034247"/>
    </source>
</evidence>
<dbReference type="GO" id="GO:1902201">
    <property type="term" value="P:negative regulation of bacterial-type flagellum-dependent cell motility"/>
    <property type="evidence" value="ECO:0007669"/>
    <property type="project" value="TreeGrafter"/>
</dbReference>
<feature type="region of interest" description="Disordered" evidence="3">
    <location>
        <begin position="135"/>
        <end position="155"/>
    </location>
</feature>
<dbReference type="SUPFAM" id="SSF55073">
    <property type="entry name" value="Nucleotide cyclase"/>
    <property type="match status" value="1"/>
</dbReference>
<evidence type="ECO:0000259" key="4">
    <source>
        <dbReference type="PROSITE" id="PS50887"/>
    </source>
</evidence>
<dbReference type="EC" id="2.7.7.65" evidence="1"/>
<comment type="catalytic activity">
    <reaction evidence="2">
        <text>2 GTP = 3',3'-c-di-GMP + 2 diphosphate</text>
        <dbReference type="Rhea" id="RHEA:24898"/>
        <dbReference type="ChEBI" id="CHEBI:33019"/>
        <dbReference type="ChEBI" id="CHEBI:37565"/>
        <dbReference type="ChEBI" id="CHEBI:58805"/>
        <dbReference type="EC" id="2.7.7.65"/>
    </reaction>
</comment>
<feature type="domain" description="GGDEF" evidence="4">
    <location>
        <begin position="254"/>
        <end position="386"/>
    </location>
</feature>
<dbReference type="InterPro" id="IPR050469">
    <property type="entry name" value="Diguanylate_Cyclase"/>
</dbReference>
<dbReference type="Proteomes" id="UP000494245">
    <property type="component" value="Unassembled WGS sequence"/>
</dbReference>
<dbReference type="Pfam" id="PF00990">
    <property type="entry name" value="GGDEF"/>
    <property type="match status" value="1"/>
</dbReference>
<comment type="caution">
    <text evidence="5">The sequence shown here is derived from an EMBL/GenBank/DDBJ whole genome shotgun (WGS) entry which is preliminary data.</text>
</comment>
<organism evidence="5 6">
    <name type="scientific">Fundidesulfovibrio magnetotacticus</name>
    <dbReference type="NCBI Taxonomy" id="2730080"/>
    <lineage>
        <taxon>Bacteria</taxon>
        <taxon>Pseudomonadati</taxon>
        <taxon>Thermodesulfobacteriota</taxon>
        <taxon>Desulfovibrionia</taxon>
        <taxon>Desulfovibrionales</taxon>
        <taxon>Desulfovibrionaceae</taxon>
        <taxon>Fundidesulfovibrio</taxon>
    </lineage>
</organism>
<evidence type="ECO:0000313" key="6">
    <source>
        <dbReference type="Proteomes" id="UP000494245"/>
    </source>
</evidence>
<dbReference type="PROSITE" id="PS50887">
    <property type="entry name" value="GGDEF"/>
    <property type="match status" value="1"/>
</dbReference>
<reference evidence="5 6" key="2">
    <citation type="submission" date="2020-05" db="EMBL/GenBank/DDBJ databases">
        <title>Draft genome sequence of Desulfovibrio sp. strainFSS-1.</title>
        <authorList>
            <person name="Shimoshige H."/>
            <person name="Kobayashi H."/>
            <person name="Maekawa T."/>
        </authorList>
    </citation>
    <scope>NUCLEOTIDE SEQUENCE [LARGE SCALE GENOMIC DNA]</scope>
    <source>
        <strain evidence="5 6">SIID29052-01</strain>
    </source>
</reference>
<dbReference type="EMBL" id="BLTE01000001">
    <property type="protein sequence ID" value="GFK92270.1"/>
    <property type="molecule type" value="Genomic_DNA"/>
</dbReference>